<organism evidence="4 5">
    <name type="scientific">Prunus mume</name>
    <name type="common">Japanese apricot</name>
    <name type="synonym">Armeniaca mume</name>
    <dbReference type="NCBI Taxonomy" id="102107"/>
    <lineage>
        <taxon>Eukaryota</taxon>
        <taxon>Viridiplantae</taxon>
        <taxon>Streptophyta</taxon>
        <taxon>Embryophyta</taxon>
        <taxon>Tracheophyta</taxon>
        <taxon>Spermatophyta</taxon>
        <taxon>Magnoliopsida</taxon>
        <taxon>eudicotyledons</taxon>
        <taxon>Gunneridae</taxon>
        <taxon>Pentapetalae</taxon>
        <taxon>rosids</taxon>
        <taxon>fabids</taxon>
        <taxon>Rosales</taxon>
        <taxon>Rosaceae</taxon>
        <taxon>Amygdaloideae</taxon>
        <taxon>Amygdaleae</taxon>
        <taxon>Prunus</taxon>
    </lineage>
</organism>
<evidence type="ECO:0000256" key="1">
    <source>
        <dbReference type="SAM" id="MobiDB-lite"/>
    </source>
</evidence>
<keyword evidence="4" id="KW-1185">Reference proteome</keyword>
<feature type="region of interest" description="Disordered" evidence="1">
    <location>
        <begin position="244"/>
        <end position="281"/>
    </location>
</feature>
<reference evidence="5" key="2">
    <citation type="submission" date="2025-08" db="UniProtKB">
        <authorList>
            <consortium name="RefSeq"/>
        </authorList>
    </citation>
    <scope>IDENTIFICATION</scope>
</reference>
<protein>
    <submittedName>
        <fullName evidence="5">Uncharacterized protein LOC103341283 isoform X1</fullName>
    </submittedName>
</protein>
<proteinExistence type="predicted"/>
<dbReference type="Proteomes" id="UP000694861">
    <property type="component" value="Linkage group LG8"/>
</dbReference>
<dbReference type="PANTHER" id="PTHR47487">
    <property type="entry name" value="OS06G0651300 PROTEIN-RELATED"/>
    <property type="match status" value="1"/>
</dbReference>
<keyword evidence="2" id="KW-1133">Transmembrane helix</keyword>
<feature type="compositionally biased region" description="Polar residues" evidence="1">
    <location>
        <begin position="247"/>
        <end position="261"/>
    </location>
</feature>
<reference evidence="4" key="1">
    <citation type="journal article" date="2012" name="Nat. Commun.">
        <title>The genome of Prunus mume.</title>
        <authorList>
            <person name="Zhang Q."/>
            <person name="Chen W."/>
            <person name="Sun L."/>
            <person name="Zhao F."/>
            <person name="Huang B."/>
            <person name="Yang W."/>
            <person name="Tao Y."/>
            <person name="Wang J."/>
            <person name="Yuan Z."/>
            <person name="Fan G."/>
            <person name="Xing Z."/>
            <person name="Han C."/>
            <person name="Pan H."/>
            <person name="Zhong X."/>
            <person name="Shi W."/>
            <person name="Liang X."/>
            <person name="Du D."/>
            <person name="Sun F."/>
            <person name="Xu Z."/>
            <person name="Hao R."/>
            <person name="Lv T."/>
            <person name="Lv Y."/>
            <person name="Zheng Z."/>
            <person name="Sun M."/>
            <person name="Luo L."/>
            <person name="Cai M."/>
            <person name="Gao Y."/>
            <person name="Wang J."/>
            <person name="Yin Y."/>
            <person name="Xu X."/>
            <person name="Cheng T."/>
            <person name="Wang J."/>
        </authorList>
    </citation>
    <scope>NUCLEOTIDE SEQUENCE [LARGE SCALE GENOMIC DNA]</scope>
</reference>
<dbReference type="InterPro" id="IPR036236">
    <property type="entry name" value="Znf_C2H2_sf"/>
</dbReference>
<feature type="compositionally biased region" description="Basic and acidic residues" evidence="1">
    <location>
        <begin position="379"/>
        <end position="397"/>
    </location>
</feature>
<dbReference type="RefSeq" id="XP_008243009.1">
    <property type="nucleotide sequence ID" value="XM_008244787.2"/>
</dbReference>
<feature type="region of interest" description="Disordered" evidence="1">
    <location>
        <begin position="378"/>
        <end position="413"/>
    </location>
</feature>
<feature type="compositionally biased region" description="Polar residues" evidence="1">
    <location>
        <begin position="400"/>
        <end position="410"/>
    </location>
</feature>
<dbReference type="Pfam" id="PF12874">
    <property type="entry name" value="zf-met"/>
    <property type="match status" value="2"/>
</dbReference>
<accession>A0ABM0PQL5</accession>
<name>A0ABM0PQL5_PRUMU</name>
<dbReference type="GeneID" id="103341283"/>
<keyword evidence="2" id="KW-0472">Membrane</keyword>
<dbReference type="InterPro" id="IPR003604">
    <property type="entry name" value="Matrin/U1-like-C_Znf_C2H2"/>
</dbReference>
<evidence type="ECO:0000313" key="5">
    <source>
        <dbReference type="RefSeq" id="XP_008243009.1"/>
    </source>
</evidence>
<dbReference type="PANTHER" id="PTHR47487:SF8">
    <property type="entry name" value="OS08G0270900 PROTEIN"/>
    <property type="match status" value="1"/>
</dbReference>
<gene>
    <name evidence="5" type="primary">LOC103341283</name>
</gene>
<dbReference type="Gene3D" id="3.30.160.60">
    <property type="entry name" value="Classic Zinc Finger"/>
    <property type="match status" value="2"/>
</dbReference>
<feature type="domain" description="U1-type" evidence="3">
    <location>
        <begin position="207"/>
        <end position="241"/>
    </location>
</feature>
<sequence>MEFNFRSLDKRSPPPLPSTLGYFSQHPHALRGSLFSFLLRLRNHNKKKKKTFFILISPLFFSLIFILLTNPIQFHLLLTFLHLSTATQQTQTAAMIERQLEKEKIREEIMAAERRRLLEAEVRRELMLERDIAMRRAAAADGLAFDHHPRLLHHSLDHDRFATSLINNHNLIPLAKPGPILSGVKRKTPPTAGASELPPTGLKKKPKEIWSCAMCHVSARSQKVFNQHLNGKKHKANEARLRAQKLGKSSSSAPLSKQTAKFSEPEEVTESLDPSDGLNEKMQDACTSKEKKEELPMQKDQCREDLKIKDEVEMVRGPGRKEAVRKKKFKFWCEWCKVGAYSPKVMLAHMTGKKHIARRQEVTQSNVPIASSLASSVEASKEAEDVDAAKEAHEKIPTETAMSSSGTSANGKAENAVLTKEANNTAKIVVADTFDGE</sequence>
<evidence type="ECO:0000259" key="3">
    <source>
        <dbReference type="SMART" id="SM00451"/>
    </source>
</evidence>
<evidence type="ECO:0000256" key="2">
    <source>
        <dbReference type="SAM" id="Phobius"/>
    </source>
</evidence>
<feature type="domain" description="U1-type" evidence="3">
    <location>
        <begin position="328"/>
        <end position="362"/>
    </location>
</feature>
<dbReference type="InterPro" id="IPR013087">
    <property type="entry name" value="Znf_C2H2_type"/>
</dbReference>
<dbReference type="SUPFAM" id="SSF57667">
    <property type="entry name" value="beta-beta-alpha zinc fingers"/>
    <property type="match status" value="2"/>
</dbReference>
<evidence type="ECO:0000313" key="4">
    <source>
        <dbReference type="Proteomes" id="UP000694861"/>
    </source>
</evidence>
<keyword evidence="2" id="KW-0812">Transmembrane</keyword>
<feature type="transmembrane region" description="Helical" evidence="2">
    <location>
        <begin position="51"/>
        <end position="68"/>
    </location>
</feature>
<dbReference type="SMART" id="SM00451">
    <property type="entry name" value="ZnF_U1"/>
    <property type="match status" value="2"/>
</dbReference>